<keyword evidence="3 4" id="KW-0539">Nucleus</keyword>
<dbReference type="Gene3D" id="3.60.20.10">
    <property type="entry name" value="Glutamine Phosphoribosylpyrophosphate, subunit 1, domain 1"/>
    <property type="match status" value="1"/>
</dbReference>
<protein>
    <recommendedName>
        <fullName evidence="4">Proteasome subunit beta</fullName>
    </recommendedName>
</protein>
<dbReference type="GO" id="GO:0051603">
    <property type="term" value="P:proteolysis involved in protein catabolic process"/>
    <property type="evidence" value="ECO:0007669"/>
    <property type="project" value="InterPro"/>
</dbReference>
<comment type="subcellular location">
    <subcellularLocation>
        <location evidence="4">Cytoplasm</location>
    </subcellularLocation>
    <subcellularLocation>
        <location evidence="4">Nucleus</location>
    </subcellularLocation>
</comment>
<evidence type="ECO:0000256" key="1">
    <source>
        <dbReference type="ARBA" id="ARBA00022490"/>
    </source>
</evidence>
<dbReference type="InterPro" id="IPR016050">
    <property type="entry name" value="Proteasome_bsu_CS"/>
</dbReference>
<evidence type="ECO:0000256" key="2">
    <source>
        <dbReference type="ARBA" id="ARBA00022942"/>
    </source>
</evidence>
<keyword evidence="2 4" id="KW-0647">Proteasome</keyword>
<comment type="similarity">
    <text evidence="4">Belongs to the peptidase T1B family.</text>
</comment>
<dbReference type="Pfam" id="PF00227">
    <property type="entry name" value="Proteasome"/>
    <property type="match status" value="1"/>
</dbReference>
<dbReference type="PANTHER" id="PTHR32194">
    <property type="entry name" value="METALLOPROTEASE TLDD"/>
    <property type="match status" value="1"/>
</dbReference>
<evidence type="ECO:0000256" key="3">
    <source>
        <dbReference type="ARBA" id="ARBA00023242"/>
    </source>
</evidence>
<accession>A0AAW1QNK7</accession>
<gene>
    <name evidence="5" type="ORF">WJX81_000462</name>
</gene>
<comment type="subunit">
    <text evidence="4">Component of the proteasome complex.</text>
</comment>
<evidence type="ECO:0000256" key="4">
    <source>
        <dbReference type="RuleBase" id="RU004203"/>
    </source>
</evidence>
<dbReference type="AlphaFoldDB" id="A0AAW1QNK7"/>
<evidence type="ECO:0000313" key="5">
    <source>
        <dbReference type="EMBL" id="KAK9823028.1"/>
    </source>
</evidence>
<dbReference type="PROSITE" id="PS51476">
    <property type="entry name" value="PROTEASOME_BETA_2"/>
    <property type="match status" value="1"/>
</dbReference>
<dbReference type="InterPro" id="IPR023333">
    <property type="entry name" value="Proteasome_suB-type"/>
</dbReference>
<dbReference type="InterPro" id="IPR016295">
    <property type="entry name" value="Proteasome_beta4"/>
</dbReference>
<comment type="caution">
    <text evidence="5">The sequence shown here is derived from an EMBL/GenBank/DDBJ whole genome shotgun (WGS) entry which is preliminary data.</text>
</comment>
<dbReference type="GO" id="GO:0005839">
    <property type="term" value="C:proteasome core complex"/>
    <property type="evidence" value="ECO:0007669"/>
    <property type="project" value="InterPro"/>
</dbReference>
<dbReference type="CDD" id="cd03760">
    <property type="entry name" value="proteasome_beta_type_4"/>
    <property type="match status" value="1"/>
</dbReference>
<dbReference type="InterPro" id="IPR029055">
    <property type="entry name" value="Ntn_hydrolases_N"/>
</dbReference>
<organism evidence="5 6">
    <name type="scientific">Elliptochloris bilobata</name>
    <dbReference type="NCBI Taxonomy" id="381761"/>
    <lineage>
        <taxon>Eukaryota</taxon>
        <taxon>Viridiplantae</taxon>
        <taxon>Chlorophyta</taxon>
        <taxon>core chlorophytes</taxon>
        <taxon>Trebouxiophyceae</taxon>
        <taxon>Trebouxiophyceae incertae sedis</taxon>
        <taxon>Elliptochloris clade</taxon>
        <taxon>Elliptochloris</taxon>
    </lineage>
</organism>
<dbReference type="Proteomes" id="UP001445335">
    <property type="component" value="Unassembled WGS sequence"/>
</dbReference>
<reference evidence="5 6" key="1">
    <citation type="journal article" date="2024" name="Nat. Commun.">
        <title>Phylogenomics reveals the evolutionary origins of lichenization in chlorophyte algae.</title>
        <authorList>
            <person name="Puginier C."/>
            <person name="Libourel C."/>
            <person name="Otte J."/>
            <person name="Skaloud P."/>
            <person name="Haon M."/>
            <person name="Grisel S."/>
            <person name="Petersen M."/>
            <person name="Berrin J.G."/>
            <person name="Delaux P.M."/>
            <person name="Dal Grande F."/>
            <person name="Keller J."/>
        </authorList>
    </citation>
    <scope>NUCLEOTIDE SEQUENCE [LARGE SCALE GENOMIC DNA]</scope>
    <source>
        <strain evidence="5 6">SAG 245.80</strain>
    </source>
</reference>
<keyword evidence="1 4" id="KW-0963">Cytoplasm</keyword>
<keyword evidence="6" id="KW-1185">Reference proteome</keyword>
<dbReference type="GO" id="GO:0005634">
    <property type="term" value="C:nucleus"/>
    <property type="evidence" value="ECO:0007669"/>
    <property type="project" value="UniProtKB-SubCell"/>
</dbReference>
<dbReference type="PANTHER" id="PTHR32194:SF6">
    <property type="entry name" value="PROTEASOME SUBUNIT BETA"/>
    <property type="match status" value="1"/>
</dbReference>
<dbReference type="PROSITE" id="PS00854">
    <property type="entry name" value="PROTEASOME_BETA_1"/>
    <property type="match status" value="1"/>
</dbReference>
<sequence length="285" mass="30878">MLPVPTSHSPALGPGCAGPSLAYASASTRSDIAPPSAQQPCCGSEPFMVDPSAAAGLGLRRHTDTPYVTGTSVLGITYKDGVMLAADTLGSYGSTKRYKSFERLAKVNDATVLGAGGELSDFQYIQTLLDELATEDYCADDGMQLTPREVYAYLSRVLYNRRNKFDPLWNSLVVGGLEGGVPFLGTVGMIGVHYTDKHIATGFGQMLARPLFRERHRPDMSEEEATELLHDALRVCYYRDKQTTNKFQIAKVTAEGVSVSEAFALETQWGYQAFVNPAANALGTW</sequence>
<proteinExistence type="inferred from homology"/>
<name>A0AAW1QNK7_9CHLO</name>
<evidence type="ECO:0000313" key="6">
    <source>
        <dbReference type="Proteomes" id="UP001445335"/>
    </source>
</evidence>
<dbReference type="EMBL" id="JALJOU010000080">
    <property type="protein sequence ID" value="KAK9823028.1"/>
    <property type="molecule type" value="Genomic_DNA"/>
</dbReference>
<dbReference type="GO" id="GO:0005737">
    <property type="term" value="C:cytoplasm"/>
    <property type="evidence" value="ECO:0007669"/>
    <property type="project" value="UniProtKB-SubCell"/>
</dbReference>
<dbReference type="SUPFAM" id="SSF56235">
    <property type="entry name" value="N-terminal nucleophile aminohydrolases (Ntn hydrolases)"/>
    <property type="match status" value="1"/>
</dbReference>
<comment type="function">
    <text evidence="4">Component of the proteasome, a multicatalytic proteinase complex which is characterized by its ability to cleave peptides with Arg, Phe, Tyr, Leu, and Glu adjacent to the leaving group at neutral or slightly basic pH. The proteasome has an ATP-dependent proteolytic activity.</text>
</comment>
<dbReference type="InterPro" id="IPR001353">
    <property type="entry name" value="Proteasome_sua/b"/>
</dbReference>